<dbReference type="EMBL" id="MU253741">
    <property type="protein sequence ID" value="KAG9248944.1"/>
    <property type="molecule type" value="Genomic_DNA"/>
</dbReference>
<gene>
    <name evidence="2" type="ORF">BJ878DRAFT_237499</name>
</gene>
<feature type="chain" id="PRO_5040375088" description="Secreted protein" evidence="1">
    <location>
        <begin position="17"/>
        <end position="186"/>
    </location>
</feature>
<keyword evidence="1" id="KW-0732">Signal</keyword>
<keyword evidence="3" id="KW-1185">Reference proteome</keyword>
<organism evidence="2 3">
    <name type="scientific">Calycina marina</name>
    <dbReference type="NCBI Taxonomy" id="1763456"/>
    <lineage>
        <taxon>Eukaryota</taxon>
        <taxon>Fungi</taxon>
        <taxon>Dikarya</taxon>
        <taxon>Ascomycota</taxon>
        <taxon>Pezizomycotina</taxon>
        <taxon>Leotiomycetes</taxon>
        <taxon>Helotiales</taxon>
        <taxon>Pezizellaceae</taxon>
        <taxon>Calycina</taxon>
    </lineage>
</organism>
<sequence length="186" mass="20467">MFFFSVLSMIIISVQQAPLPRGISLTNPSLSSTLKIDQKMTNSMPPNTNSCQPLSVGTRLRGKLGWARSSCTHYPAKLPPYPSETPSHLSGEPLPGIMRSSVAVVHVRKCSNLYPNSFETGHCAQRRSHPSSVSIRLNRYTKLSLSPACYKSIRPSEGNIKTHTTDVCICATQVLEHTRQLSPTKC</sequence>
<evidence type="ECO:0000256" key="1">
    <source>
        <dbReference type="SAM" id="SignalP"/>
    </source>
</evidence>
<dbReference type="Proteomes" id="UP000887226">
    <property type="component" value="Unassembled WGS sequence"/>
</dbReference>
<protein>
    <recommendedName>
        <fullName evidence="4">Secreted protein</fullName>
    </recommendedName>
</protein>
<feature type="signal peptide" evidence="1">
    <location>
        <begin position="1"/>
        <end position="16"/>
    </location>
</feature>
<dbReference type="AlphaFoldDB" id="A0A9P7ZBB1"/>
<reference evidence="2" key="1">
    <citation type="journal article" date="2021" name="IMA Fungus">
        <title>Genomic characterization of three marine fungi, including Emericellopsis atlantica sp. nov. with signatures of a generalist lifestyle and marine biomass degradation.</title>
        <authorList>
            <person name="Hagestad O.C."/>
            <person name="Hou L."/>
            <person name="Andersen J.H."/>
            <person name="Hansen E.H."/>
            <person name="Altermark B."/>
            <person name="Li C."/>
            <person name="Kuhnert E."/>
            <person name="Cox R.J."/>
            <person name="Crous P.W."/>
            <person name="Spatafora J.W."/>
            <person name="Lail K."/>
            <person name="Amirebrahimi M."/>
            <person name="Lipzen A."/>
            <person name="Pangilinan J."/>
            <person name="Andreopoulos W."/>
            <person name="Hayes R.D."/>
            <person name="Ng V."/>
            <person name="Grigoriev I.V."/>
            <person name="Jackson S.A."/>
            <person name="Sutton T.D.S."/>
            <person name="Dobson A.D.W."/>
            <person name="Rama T."/>
        </authorList>
    </citation>
    <scope>NUCLEOTIDE SEQUENCE</scope>
    <source>
        <strain evidence="2">TRa3180A</strain>
    </source>
</reference>
<evidence type="ECO:0008006" key="4">
    <source>
        <dbReference type="Google" id="ProtNLM"/>
    </source>
</evidence>
<evidence type="ECO:0000313" key="3">
    <source>
        <dbReference type="Proteomes" id="UP000887226"/>
    </source>
</evidence>
<name>A0A9P7ZBB1_9HELO</name>
<comment type="caution">
    <text evidence="2">The sequence shown here is derived from an EMBL/GenBank/DDBJ whole genome shotgun (WGS) entry which is preliminary data.</text>
</comment>
<proteinExistence type="predicted"/>
<evidence type="ECO:0000313" key="2">
    <source>
        <dbReference type="EMBL" id="KAG9248944.1"/>
    </source>
</evidence>
<accession>A0A9P7ZBB1</accession>